<reference evidence="4 5" key="1">
    <citation type="submission" date="2018-09" db="EMBL/GenBank/DDBJ databases">
        <authorList>
            <person name="Wang X."/>
            <person name="Du Z."/>
        </authorList>
    </citation>
    <scope>NUCLEOTIDE SEQUENCE [LARGE SCALE GENOMIC DNA]</scope>
    <source>
        <strain evidence="4 5">N3</strain>
    </source>
</reference>
<name>A0A418PN65_9BACT</name>
<dbReference type="RefSeq" id="WP_119479160.1">
    <property type="nucleotide sequence ID" value="NZ_QXML01000011.1"/>
</dbReference>
<feature type="transmembrane region" description="Helical" evidence="2">
    <location>
        <begin position="20"/>
        <end position="38"/>
    </location>
</feature>
<evidence type="ECO:0000256" key="2">
    <source>
        <dbReference type="SAM" id="Phobius"/>
    </source>
</evidence>
<evidence type="ECO:0000313" key="5">
    <source>
        <dbReference type="Proteomes" id="UP000283522"/>
    </source>
</evidence>
<feature type="region of interest" description="Disordered" evidence="1">
    <location>
        <begin position="744"/>
        <end position="765"/>
    </location>
</feature>
<evidence type="ECO:0000259" key="3">
    <source>
        <dbReference type="Pfam" id="PF01433"/>
    </source>
</evidence>
<dbReference type="GO" id="GO:0070006">
    <property type="term" value="F:metalloaminopeptidase activity"/>
    <property type="evidence" value="ECO:0007669"/>
    <property type="project" value="TreeGrafter"/>
</dbReference>
<feature type="transmembrane region" description="Helical" evidence="2">
    <location>
        <begin position="141"/>
        <end position="167"/>
    </location>
</feature>
<feature type="transmembrane region" description="Helical" evidence="2">
    <location>
        <begin position="443"/>
        <end position="465"/>
    </location>
</feature>
<dbReference type="InterPro" id="IPR050344">
    <property type="entry name" value="Peptidase_M1_aminopeptidases"/>
</dbReference>
<dbReference type="GO" id="GO:0043171">
    <property type="term" value="P:peptide catabolic process"/>
    <property type="evidence" value="ECO:0007669"/>
    <property type="project" value="TreeGrafter"/>
</dbReference>
<organism evidence="4 5">
    <name type="scientific">Algoriphagus lacus</name>
    <dbReference type="NCBI Taxonomy" id="2056311"/>
    <lineage>
        <taxon>Bacteria</taxon>
        <taxon>Pseudomonadati</taxon>
        <taxon>Bacteroidota</taxon>
        <taxon>Cytophagia</taxon>
        <taxon>Cytophagales</taxon>
        <taxon>Cyclobacteriaceae</taxon>
        <taxon>Algoriphagus</taxon>
    </lineage>
</organism>
<feature type="transmembrane region" description="Helical" evidence="2">
    <location>
        <begin position="252"/>
        <end position="271"/>
    </location>
</feature>
<proteinExistence type="predicted"/>
<dbReference type="AlphaFoldDB" id="A0A418PN65"/>
<dbReference type="Gene3D" id="1.10.390.10">
    <property type="entry name" value="Neutral Protease Domain 2"/>
    <property type="match status" value="1"/>
</dbReference>
<dbReference type="GO" id="GO:0008270">
    <property type="term" value="F:zinc ion binding"/>
    <property type="evidence" value="ECO:0007669"/>
    <property type="project" value="InterPro"/>
</dbReference>
<protein>
    <recommendedName>
        <fullName evidence="3">Peptidase M1 membrane alanine aminopeptidase domain-containing protein</fullName>
    </recommendedName>
</protein>
<feature type="transmembrane region" description="Helical" evidence="2">
    <location>
        <begin position="477"/>
        <end position="500"/>
    </location>
</feature>
<feature type="transmembrane region" description="Helical" evidence="2">
    <location>
        <begin position="569"/>
        <end position="585"/>
    </location>
</feature>
<evidence type="ECO:0000256" key="1">
    <source>
        <dbReference type="SAM" id="MobiDB-lite"/>
    </source>
</evidence>
<keyword evidence="5" id="KW-1185">Reference proteome</keyword>
<feature type="transmembrane region" description="Helical" evidence="2">
    <location>
        <begin position="174"/>
        <end position="194"/>
    </location>
</feature>
<dbReference type="GO" id="GO:0016020">
    <property type="term" value="C:membrane"/>
    <property type="evidence" value="ECO:0007669"/>
    <property type="project" value="TreeGrafter"/>
</dbReference>
<accession>A0A418PN65</accession>
<dbReference type="PANTHER" id="PTHR11533">
    <property type="entry name" value="PROTEASE M1 ZINC METALLOPROTEASE"/>
    <property type="match status" value="1"/>
</dbReference>
<feature type="domain" description="Peptidase M1 membrane alanine aminopeptidase" evidence="3">
    <location>
        <begin position="852"/>
        <end position="1060"/>
    </location>
</feature>
<feature type="transmembrane region" description="Helical" evidence="2">
    <location>
        <begin position="324"/>
        <end position="346"/>
    </location>
</feature>
<dbReference type="OrthoDB" id="100605at2"/>
<keyword evidence="2" id="KW-0812">Transmembrane</keyword>
<feature type="transmembrane region" description="Helical" evidence="2">
    <location>
        <begin position="106"/>
        <end position="129"/>
    </location>
</feature>
<feature type="transmembrane region" description="Helical" evidence="2">
    <location>
        <begin position="366"/>
        <end position="387"/>
    </location>
</feature>
<feature type="transmembrane region" description="Helical" evidence="2">
    <location>
        <begin position="528"/>
        <end position="548"/>
    </location>
</feature>
<dbReference type="InterPro" id="IPR027268">
    <property type="entry name" value="Peptidase_M4/M1_CTD_sf"/>
</dbReference>
<dbReference type="GO" id="GO:0042277">
    <property type="term" value="F:peptide binding"/>
    <property type="evidence" value="ECO:0007669"/>
    <property type="project" value="TreeGrafter"/>
</dbReference>
<feature type="region of interest" description="Disordered" evidence="1">
    <location>
        <begin position="1162"/>
        <end position="1182"/>
    </location>
</feature>
<dbReference type="PANTHER" id="PTHR11533:SF174">
    <property type="entry name" value="PUROMYCIN-SENSITIVE AMINOPEPTIDASE-RELATED"/>
    <property type="match status" value="1"/>
</dbReference>
<dbReference type="SUPFAM" id="SSF55486">
    <property type="entry name" value="Metalloproteases ('zincins'), catalytic domain"/>
    <property type="match status" value="1"/>
</dbReference>
<dbReference type="EMBL" id="QXML01000011">
    <property type="protein sequence ID" value="RIW12895.1"/>
    <property type="molecule type" value="Genomic_DNA"/>
</dbReference>
<gene>
    <name evidence="4" type="ORF">D0X99_17500</name>
</gene>
<dbReference type="GO" id="GO:0005615">
    <property type="term" value="C:extracellular space"/>
    <property type="evidence" value="ECO:0007669"/>
    <property type="project" value="TreeGrafter"/>
</dbReference>
<comment type="caution">
    <text evidence="4">The sequence shown here is derived from an EMBL/GenBank/DDBJ whole genome shotgun (WGS) entry which is preliminary data.</text>
</comment>
<keyword evidence="2" id="KW-0472">Membrane</keyword>
<keyword evidence="2" id="KW-1133">Transmembrane helix</keyword>
<feature type="transmembrane region" description="Helical" evidence="2">
    <location>
        <begin position="407"/>
        <end position="437"/>
    </location>
</feature>
<sequence>MKANFKSLIRFELGYQLNTWAAPLFACCYFAFAFLMGSQGTSPVGVNYNSEYELFLKMGLLSLGAVFSIMFFVVLAIHRDRKYDMEPLIFSTPVSKSMFYFSRLTGAWLMALGVLIFAIPGFFLGVYFSDLDPERIGPFSILSAGSVFSILFIPSVSICTALIFTVGLHSRNTLATYAMAILIYGAYFISAIFLNSPLIANAAPISSENLFFAALLDPFGLSAFFEQTNLWTPYQKNSTPIAFSGLLAWNRVLWMVGALLVILISYMNFSFRKPHNGSFKKAKADYAPETGRETFQKVSPSLGHFYPVIPSSVKLEFLWVFKSIPFWLITGGWTLIASTEIYSKIYSGGSYGESYFPEAQILLEQVQSPLNVFCLVLLVFFTGELVWRAKESKFHEILGATPAPAGYFFISTTLTLLAMLGIMIGVTLMICLGFQLIQNQQGIDSISLLILILSPGLSLFVHTVIMLQIHQWSGNKYLGMCLSALVIALVSSSLGSAIGINHPLLKIGTSPYLVYSQQAGYGLGSKGFWLLSLLWINLAVIISICLFRNWKGSSRRKLQKTTRLTFSKLVFPIILLIGPTSYSFYQINIVGNYKTANTRLDEQHQYELAYKKYEASPVPAYSSLDMEVDLFPSKSTFNAKVKGFLKNTSGKSIDSFLMTEKVELEGLQIERAGTIEKDEILRVNLVHLDTPLQPGEEVAFSFEVNLEPAVFNQEKSVVQDGTYLNFRDFAPYFGYAETREINDNRERKKRNLPVKSSRTDSQDHPELERNLIKVDFKARVSTESPQTVITSGKLKGVKNNGDRVSFDFESPHKIMPAVAFFSGNYQETSMQFNGVNLQLFSIPEHHESALNTLDIMRKTLEFASDNFGPYPLDHLKIVEVPSYWGFGGFAHPGVISMVEDNFFLVKPEPLNPLDLRTKRTVHEVAHQWFGHLLAPRNLPGASVFVEGLAKYTEAVLLEREFGKAALWQLTDQANTVYFSGRAFATEPEPALAYTEGQNYLAYGKSLLGLLAVRDLVGEEKLNGAIRNMVDISKEHSEPKVTMADFLRMLKSNASPDQIRGITEAFEKVVRFDLSITNAEIEQVENGKYKVTVGFQAKKMETRADGSEVEIPINDKLEVSAFSVHPKTLTSTKDILYSEFISIREGKGAISFISDQRPSLIGLDPWGTKPDSNRKDNFFQMDE</sequence>
<dbReference type="Pfam" id="PF01433">
    <property type="entry name" value="Peptidase_M1"/>
    <property type="match status" value="1"/>
</dbReference>
<dbReference type="GO" id="GO:0005737">
    <property type="term" value="C:cytoplasm"/>
    <property type="evidence" value="ECO:0007669"/>
    <property type="project" value="TreeGrafter"/>
</dbReference>
<evidence type="ECO:0000313" key="4">
    <source>
        <dbReference type="EMBL" id="RIW12895.1"/>
    </source>
</evidence>
<feature type="transmembrane region" description="Helical" evidence="2">
    <location>
        <begin position="58"/>
        <end position="77"/>
    </location>
</feature>
<dbReference type="Proteomes" id="UP000283522">
    <property type="component" value="Unassembled WGS sequence"/>
</dbReference>
<dbReference type="InterPro" id="IPR014782">
    <property type="entry name" value="Peptidase_M1_dom"/>
</dbReference>